<dbReference type="PANTHER" id="PTHR12854:SF16">
    <property type="entry name" value="ATAXIN 2 SM DOMAIN-CONTAINING PROTEIN"/>
    <property type="match status" value="1"/>
</dbReference>
<protein>
    <recommendedName>
        <fullName evidence="2">Ataxin 2 SM domain-containing protein</fullName>
    </recommendedName>
</protein>
<accession>M4DRD6</accession>
<feature type="domain" description="Ataxin 2 SM" evidence="2">
    <location>
        <begin position="1"/>
        <end position="72"/>
    </location>
</feature>
<dbReference type="GO" id="GO:0034063">
    <property type="term" value="P:stress granule assembly"/>
    <property type="evidence" value="ECO:0000318"/>
    <property type="project" value="GO_Central"/>
</dbReference>
<reference evidence="3 4" key="1">
    <citation type="journal article" date="2011" name="Nat. Genet.">
        <title>The genome of the mesopolyploid crop species Brassica rapa.</title>
        <authorList>
            <consortium name="Brassica rapa Genome Sequencing Project Consortium"/>
            <person name="Wang X."/>
            <person name="Wang H."/>
            <person name="Wang J."/>
            <person name="Sun R."/>
            <person name="Wu J."/>
            <person name="Liu S."/>
            <person name="Bai Y."/>
            <person name="Mun J.H."/>
            <person name="Bancroft I."/>
            <person name="Cheng F."/>
            <person name="Huang S."/>
            <person name="Li X."/>
            <person name="Hua W."/>
            <person name="Wang J."/>
            <person name="Wang X."/>
            <person name="Freeling M."/>
            <person name="Pires J.C."/>
            <person name="Paterson A.H."/>
            <person name="Chalhoub B."/>
            <person name="Wang B."/>
            <person name="Hayward A."/>
            <person name="Sharpe A.G."/>
            <person name="Park B.S."/>
            <person name="Weisshaar B."/>
            <person name="Liu B."/>
            <person name="Li B."/>
            <person name="Liu B."/>
            <person name="Tong C."/>
            <person name="Song C."/>
            <person name="Duran C."/>
            <person name="Peng C."/>
            <person name="Geng C."/>
            <person name="Koh C."/>
            <person name="Lin C."/>
            <person name="Edwards D."/>
            <person name="Mu D."/>
            <person name="Shen D."/>
            <person name="Soumpourou E."/>
            <person name="Li F."/>
            <person name="Fraser F."/>
            <person name="Conant G."/>
            <person name="Lassalle G."/>
            <person name="King G.J."/>
            <person name="Bonnema G."/>
            <person name="Tang H."/>
            <person name="Wang H."/>
            <person name="Belcram H."/>
            <person name="Zhou H."/>
            <person name="Hirakawa H."/>
            <person name="Abe H."/>
            <person name="Guo H."/>
            <person name="Wang H."/>
            <person name="Jin H."/>
            <person name="Parkin I.A."/>
            <person name="Batley J."/>
            <person name="Kim J.S."/>
            <person name="Just J."/>
            <person name="Li J."/>
            <person name="Xu J."/>
            <person name="Deng J."/>
            <person name="Kim J.A."/>
            <person name="Li J."/>
            <person name="Yu J."/>
            <person name="Meng J."/>
            <person name="Wang J."/>
            <person name="Min J."/>
            <person name="Poulain J."/>
            <person name="Wang J."/>
            <person name="Hatakeyama K."/>
            <person name="Wu K."/>
            <person name="Wang L."/>
            <person name="Fang L."/>
            <person name="Trick M."/>
            <person name="Links M.G."/>
            <person name="Zhao M."/>
            <person name="Jin M."/>
            <person name="Ramchiary N."/>
            <person name="Drou N."/>
            <person name="Berkman P.J."/>
            <person name="Cai Q."/>
            <person name="Huang Q."/>
            <person name="Li R."/>
            <person name="Tabata S."/>
            <person name="Cheng S."/>
            <person name="Zhang S."/>
            <person name="Zhang S."/>
            <person name="Huang S."/>
            <person name="Sato S."/>
            <person name="Sun S."/>
            <person name="Kwon S.J."/>
            <person name="Choi S.R."/>
            <person name="Lee T.H."/>
            <person name="Fan W."/>
            <person name="Zhao X."/>
            <person name="Tan X."/>
            <person name="Xu X."/>
            <person name="Wang Y."/>
            <person name="Qiu Y."/>
            <person name="Yin Y."/>
            <person name="Li Y."/>
            <person name="Du Y."/>
            <person name="Liao Y."/>
            <person name="Lim Y."/>
            <person name="Narusaka Y."/>
            <person name="Wang Y."/>
            <person name="Wang Z."/>
            <person name="Li Z."/>
            <person name="Wang Z."/>
            <person name="Xiong Z."/>
            <person name="Zhang Z."/>
        </authorList>
    </citation>
    <scope>NUCLEOTIDE SEQUENCE [LARGE SCALE GENOMIC DNA]</scope>
    <source>
        <strain evidence="3 4">cv. Chiifu-401-42</strain>
    </source>
</reference>
<dbReference type="InterPro" id="IPR045117">
    <property type="entry name" value="ATXN2-like"/>
</dbReference>
<dbReference type="PANTHER" id="PTHR12854">
    <property type="entry name" value="ATAXIN 2-RELATED"/>
    <property type="match status" value="1"/>
</dbReference>
<sequence>MCIVGLQVHVHVKDGSVFSGVFYTASFENGFGIVLKNAKMTKKGKSKANVASGSVVETLVIMSPNIVQVVAEGVSLPSSVTGNSECEIVGSAMETLPSKPRLSAGKKNGIEGRGNHHWRQPGANILKRNEHIPDVHQEDIPSSSPSLDNMSERVKPIKEDMLTPEPISNGFHDAAERPSSTDKSSSRSETVDETSELCQGIKASSNEPIPIQAIKKAKEFKLNPEAKNFSPSYTKRLSPSPAAMPDIQNVAYIPSNTPMLPVPEPVYPEVGNSPYMPQTSPHSKFVPYGNLTAGNTVSVFHFPQHMSIAAIAKRRKLLDDDLVISLADTSWEILDVSCSDVSDSGLAKVSEMCKSLRAVDISRCNKITSMGVSELVQNCRSLETLRCGGCPSSESTARRSLSLFKPDLSNVEGDTWEELDVTEIGHGGHSLRWLVWPRIDKDSLEMLSMECPRIVVNPKPSFLTYSLHEVPREASPDVALDEPFVKDIDPKTWVVRGVVKIPTTSSLSLTSSSSELSIAEKFRLAFAERDARLAPKRAKNARQQQRRAERDWMMSSDEAKAMAFASKATRCLRKK</sequence>
<keyword evidence="4" id="KW-1185">Reference proteome</keyword>
<dbReference type="Pfam" id="PF14438">
    <property type="entry name" value="SM-ATX"/>
    <property type="match status" value="1"/>
</dbReference>
<dbReference type="SMART" id="SM00367">
    <property type="entry name" value="LRR_CC"/>
    <property type="match status" value="1"/>
</dbReference>
<feature type="region of interest" description="Disordered" evidence="1">
    <location>
        <begin position="98"/>
        <end position="120"/>
    </location>
</feature>
<evidence type="ECO:0000259" key="2">
    <source>
        <dbReference type="Pfam" id="PF14438"/>
    </source>
</evidence>
<dbReference type="Proteomes" id="UP000011750">
    <property type="component" value="Chromosome A03"/>
</dbReference>
<dbReference type="InterPro" id="IPR025852">
    <property type="entry name" value="SM_dom_ATX"/>
</dbReference>
<feature type="compositionally biased region" description="Basic and acidic residues" evidence="1">
    <location>
        <begin position="173"/>
        <end position="190"/>
    </location>
</feature>
<dbReference type="AlphaFoldDB" id="M4DRD6"/>
<organism evidence="3 4">
    <name type="scientific">Brassica campestris</name>
    <name type="common">Field mustard</name>
    <dbReference type="NCBI Taxonomy" id="3711"/>
    <lineage>
        <taxon>Eukaryota</taxon>
        <taxon>Viridiplantae</taxon>
        <taxon>Streptophyta</taxon>
        <taxon>Embryophyta</taxon>
        <taxon>Tracheophyta</taxon>
        <taxon>Spermatophyta</taxon>
        <taxon>Magnoliopsida</taxon>
        <taxon>eudicotyledons</taxon>
        <taxon>Gunneridae</taxon>
        <taxon>Pentapetalae</taxon>
        <taxon>rosids</taxon>
        <taxon>malvids</taxon>
        <taxon>Brassicales</taxon>
        <taxon>Brassicaceae</taxon>
        <taxon>Brassiceae</taxon>
        <taxon>Brassica</taxon>
    </lineage>
</organism>
<dbReference type="Gramene" id="Bra019079.1">
    <property type="protein sequence ID" value="Bra019079.1-P"/>
    <property type="gene ID" value="Bra019079"/>
</dbReference>
<dbReference type="HOGENOM" id="CLU_474401_0_0_1"/>
<dbReference type="InParanoid" id="M4DRD6"/>
<dbReference type="InterPro" id="IPR006553">
    <property type="entry name" value="Leu-rich_rpt_Cys-con_subtyp"/>
</dbReference>
<evidence type="ECO:0000256" key="1">
    <source>
        <dbReference type="SAM" id="MobiDB-lite"/>
    </source>
</evidence>
<reference evidence="3 4" key="2">
    <citation type="journal article" date="2018" name="Hortic Res">
        <title>Improved Brassica rapa reference genome by single-molecule sequencing and chromosome conformation capture technologies.</title>
        <authorList>
            <person name="Zhang L."/>
            <person name="Cai X."/>
            <person name="Wu J."/>
            <person name="Liu M."/>
            <person name="Grob S."/>
            <person name="Cheng F."/>
            <person name="Liang J."/>
            <person name="Cai C."/>
            <person name="Liu Z."/>
            <person name="Liu B."/>
            <person name="Wang F."/>
            <person name="Li S."/>
            <person name="Liu F."/>
            <person name="Li X."/>
            <person name="Cheng L."/>
            <person name="Yang W."/>
            <person name="Li M.H."/>
            <person name="Grossniklaus U."/>
            <person name="Zheng H."/>
            <person name="Wang X."/>
        </authorList>
    </citation>
    <scope>NUCLEOTIDE SEQUENCE [LARGE SCALE GENOMIC DNA]</scope>
    <source>
        <strain evidence="3 4">cv. Chiifu-401-42</strain>
    </source>
</reference>
<evidence type="ECO:0000313" key="4">
    <source>
        <dbReference type="Proteomes" id="UP000011750"/>
    </source>
</evidence>
<dbReference type="STRING" id="51351.M4DRD6"/>
<name>M4DRD6_BRACM</name>
<feature type="region of interest" description="Disordered" evidence="1">
    <location>
        <begin position="160"/>
        <end position="197"/>
    </location>
</feature>
<dbReference type="eggNOG" id="ENOG502QTW3">
    <property type="taxonomic scope" value="Eukaryota"/>
</dbReference>
<dbReference type="EnsemblPlants" id="Bra019079.1">
    <property type="protein sequence ID" value="Bra019079.1-P"/>
    <property type="gene ID" value="Bra019079"/>
</dbReference>
<dbReference type="GO" id="GO:0003729">
    <property type="term" value="F:mRNA binding"/>
    <property type="evidence" value="ECO:0000318"/>
    <property type="project" value="GO_Central"/>
</dbReference>
<dbReference type="OMA" id="IATMCIF"/>
<dbReference type="InterPro" id="IPR032675">
    <property type="entry name" value="LRR_dom_sf"/>
</dbReference>
<evidence type="ECO:0000313" key="3">
    <source>
        <dbReference type="EnsemblPlants" id="Bra019079.1-P"/>
    </source>
</evidence>
<dbReference type="SUPFAM" id="SSF52047">
    <property type="entry name" value="RNI-like"/>
    <property type="match status" value="1"/>
</dbReference>
<reference evidence="3" key="3">
    <citation type="submission" date="2023-03" db="UniProtKB">
        <authorList>
            <consortium name="EnsemblPlants"/>
        </authorList>
    </citation>
    <scope>IDENTIFICATION</scope>
    <source>
        <strain evidence="3">cv. Chiifu-401-42</strain>
    </source>
</reference>
<dbReference type="Gene3D" id="3.80.10.10">
    <property type="entry name" value="Ribonuclease Inhibitor"/>
    <property type="match status" value="1"/>
</dbReference>
<dbReference type="GO" id="GO:0010494">
    <property type="term" value="C:cytoplasmic stress granule"/>
    <property type="evidence" value="ECO:0000318"/>
    <property type="project" value="GO_Central"/>
</dbReference>
<proteinExistence type="predicted"/>